<organism evidence="2">
    <name type="scientific">uncultured Alphaproteobacteria bacterium</name>
    <dbReference type="NCBI Taxonomy" id="91750"/>
    <lineage>
        <taxon>Bacteria</taxon>
        <taxon>Pseudomonadati</taxon>
        <taxon>Pseudomonadota</taxon>
        <taxon>Alphaproteobacteria</taxon>
        <taxon>environmental samples</taxon>
    </lineage>
</organism>
<sequence>MTGHDVHQRRNFGCARITDNQHAFTRPHPSARTDQVLGRSFRDHTERGVHFTVLSDD</sequence>
<accession>A0A212KDQ1</accession>
<name>A0A212KDQ1_9PROT</name>
<gene>
    <name evidence="2" type="ORF">KL86APRO_12669</name>
</gene>
<protein>
    <submittedName>
        <fullName evidence="2">Uncharacterized protein</fullName>
    </submittedName>
</protein>
<feature type="region of interest" description="Disordered" evidence="1">
    <location>
        <begin position="1"/>
        <end position="41"/>
    </location>
</feature>
<dbReference type="AlphaFoldDB" id="A0A212KDQ1"/>
<dbReference type="EMBL" id="FLUO01000001">
    <property type="protein sequence ID" value="SBW09767.1"/>
    <property type="molecule type" value="Genomic_DNA"/>
</dbReference>
<proteinExistence type="predicted"/>
<evidence type="ECO:0000256" key="1">
    <source>
        <dbReference type="SAM" id="MobiDB-lite"/>
    </source>
</evidence>
<reference evidence="2" key="1">
    <citation type="submission" date="2016-04" db="EMBL/GenBank/DDBJ databases">
        <authorList>
            <person name="Evans L.H."/>
            <person name="Alamgir A."/>
            <person name="Owens N."/>
            <person name="Weber N.D."/>
            <person name="Virtaneva K."/>
            <person name="Barbian K."/>
            <person name="Babar A."/>
            <person name="Rosenke K."/>
        </authorList>
    </citation>
    <scope>NUCLEOTIDE SEQUENCE</scope>
    <source>
        <strain evidence="2">86</strain>
    </source>
</reference>
<evidence type="ECO:0000313" key="2">
    <source>
        <dbReference type="EMBL" id="SBW09767.1"/>
    </source>
</evidence>